<dbReference type="EC" id="3.6.1.7" evidence="2 5"/>
<dbReference type="PROSITE" id="PS51160">
    <property type="entry name" value="ACYLPHOSPHATASE_3"/>
    <property type="match status" value="1"/>
</dbReference>
<dbReference type="PANTHER" id="PTHR47268">
    <property type="entry name" value="ACYLPHOSPHATASE"/>
    <property type="match status" value="1"/>
</dbReference>
<dbReference type="STRING" id="53406.SAMN05421553_3617"/>
<keyword evidence="10" id="KW-1185">Reference proteome</keyword>
<accession>A0A1H5EIY9</accession>
<evidence type="ECO:0000256" key="3">
    <source>
        <dbReference type="ARBA" id="ARBA00015991"/>
    </source>
</evidence>
<dbReference type="RefSeq" id="WP_090385209.1">
    <property type="nucleotide sequence ID" value="NZ_CP156749.1"/>
</dbReference>
<evidence type="ECO:0000313" key="9">
    <source>
        <dbReference type="EMBL" id="SED90998.1"/>
    </source>
</evidence>
<feature type="domain" description="Acylphosphatase-like" evidence="8">
    <location>
        <begin position="5"/>
        <end position="91"/>
    </location>
</feature>
<dbReference type="PROSITE" id="PS00150">
    <property type="entry name" value="ACYLPHOSPHATASE_1"/>
    <property type="match status" value="1"/>
</dbReference>
<dbReference type="PANTHER" id="PTHR47268:SF4">
    <property type="entry name" value="ACYLPHOSPHATASE"/>
    <property type="match status" value="1"/>
</dbReference>
<dbReference type="InterPro" id="IPR001792">
    <property type="entry name" value="Acylphosphatase-like_dom"/>
</dbReference>
<sequence>MVRICKHGYVSGHVQGVHFRQATAKQAERLELDGWVRNLVDGRVEVLFEGDQAAVAELASWLERGPPAAEVTALELQDQALQGIAGFIVRR</sequence>
<evidence type="ECO:0000256" key="2">
    <source>
        <dbReference type="ARBA" id="ARBA00012150"/>
    </source>
</evidence>
<keyword evidence="5 6" id="KW-0378">Hydrolase</keyword>
<comment type="catalytic activity">
    <reaction evidence="4 5 6">
        <text>an acyl phosphate + H2O = a carboxylate + phosphate + H(+)</text>
        <dbReference type="Rhea" id="RHEA:14965"/>
        <dbReference type="ChEBI" id="CHEBI:15377"/>
        <dbReference type="ChEBI" id="CHEBI:15378"/>
        <dbReference type="ChEBI" id="CHEBI:29067"/>
        <dbReference type="ChEBI" id="CHEBI:43474"/>
        <dbReference type="ChEBI" id="CHEBI:59918"/>
        <dbReference type="EC" id="3.6.1.7"/>
    </reaction>
</comment>
<evidence type="ECO:0000256" key="6">
    <source>
        <dbReference type="RuleBase" id="RU000553"/>
    </source>
</evidence>
<evidence type="ECO:0000259" key="8">
    <source>
        <dbReference type="PROSITE" id="PS51160"/>
    </source>
</evidence>
<dbReference type="NCBIfam" id="NF011014">
    <property type="entry name" value="PRK14442.1"/>
    <property type="match status" value="1"/>
</dbReference>
<name>A0A1H5EIY9_PSEAG</name>
<feature type="active site" evidence="5">
    <location>
        <position position="20"/>
    </location>
</feature>
<dbReference type="EMBL" id="FNSC01000001">
    <property type="protein sequence ID" value="SED90998.1"/>
    <property type="molecule type" value="Genomic_DNA"/>
</dbReference>
<gene>
    <name evidence="9" type="ORF">SAMN05421553_3617</name>
</gene>
<feature type="active site" evidence="5">
    <location>
        <position position="38"/>
    </location>
</feature>
<dbReference type="GO" id="GO:0003998">
    <property type="term" value="F:acylphosphatase activity"/>
    <property type="evidence" value="ECO:0007669"/>
    <property type="project" value="UniProtKB-EC"/>
</dbReference>
<dbReference type="InterPro" id="IPR036046">
    <property type="entry name" value="Acylphosphatase-like_dom_sf"/>
</dbReference>
<dbReference type="AlphaFoldDB" id="A0A1H5EIY9"/>
<organism evidence="9 10">
    <name type="scientific">Pseudomonas anguilliseptica</name>
    <dbReference type="NCBI Taxonomy" id="53406"/>
    <lineage>
        <taxon>Bacteria</taxon>
        <taxon>Pseudomonadati</taxon>
        <taxon>Pseudomonadota</taxon>
        <taxon>Gammaproteobacteria</taxon>
        <taxon>Pseudomonadales</taxon>
        <taxon>Pseudomonadaceae</taxon>
        <taxon>Pseudomonas</taxon>
    </lineage>
</organism>
<dbReference type="Pfam" id="PF00708">
    <property type="entry name" value="Acylphosphatase"/>
    <property type="match status" value="1"/>
</dbReference>
<proteinExistence type="inferred from homology"/>
<evidence type="ECO:0000256" key="7">
    <source>
        <dbReference type="RuleBase" id="RU004168"/>
    </source>
</evidence>
<dbReference type="InterPro" id="IPR020456">
    <property type="entry name" value="Acylphosphatase"/>
</dbReference>
<dbReference type="Gene3D" id="3.30.70.100">
    <property type="match status" value="1"/>
</dbReference>
<reference evidence="10" key="1">
    <citation type="submission" date="2016-10" db="EMBL/GenBank/DDBJ databases">
        <authorList>
            <person name="Varghese N."/>
            <person name="Submissions S."/>
        </authorList>
    </citation>
    <scope>NUCLEOTIDE SEQUENCE [LARGE SCALE GENOMIC DNA]</scope>
    <source>
        <strain evidence="10">DSM 12111</strain>
    </source>
</reference>
<evidence type="ECO:0000256" key="4">
    <source>
        <dbReference type="ARBA" id="ARBA00047645"/>
    </source>
</evidence>
<dbReference type="InterPro" id="IPR017968">
    <property type="entry name" value="Acylphosphatase_CS"/>
</dbReference>
<dbReference type="OrthoDB" id="5295388at2"/>
<evidence type="ECO:0000256" key="1">
    <source>
        <dbReference type="ARBA" id="ARBA00005614"/>
    </source>
</evidence>
<evidence type="ECO:0000313" key="10">
    <source>
        <dbReference type="Proteomes" id="UP000242849"/>
    </source>
</evidence>
<dbReference type="Proteomes" id="UP000242849">
    <property type="component" value="Unassembled WGS sequence"/>
</dbReference>
<dbReference type="PROSITE" id="PS00151">
    <property type="entry name" value="ACYLPHOSPHATASE_2"/>
    <property type="match status" value="1"/>
</dbReference>
<dbReference type="SUPFAM" id="SSF54975">
    <property type="entry name" value="Acylphosphatase/BLUF domain-like"/>
    <property type="match status" value="1"/>
</dbReference>
<protein>
    <recommendedName>
        <fullName evidence="3 5">Acylphosphatase</fullName>
        <ecNumber evidence="2 5">3.6.1.7</ecNumber>
    </recommendedName>
</protein>
<evidence type="ECO:0000256" key="5">
    <source>
        <dbReference type="PROSITE-ProRule" id="PRU00520"/>
    </source>
</evidence>
<comment type="similarity">
    <text evidence="1 7">Belongs to the acylphosphatase family.</text>
</comment>